<organism evidence="2 3">
    <name type="scientific">Rhizobium leguminosarum</name>
    <dbReference type="NCBI Taxonomy" id="384"/>
    <lineage>
        <taxon>Bacteria</taxon>
        <taxon>Pseudomonadati</taxon>
        <taxon>Pseudomonadota</taxon>
        <taxon>Alphaproteobacteria</taxon>
        <taxon>Hyphomicrobiales</taxon>
        <taxon>Rhizobiaceae</taxon>
        <taxon>Rhizobium/Agrobacterium group</taxon>
        <taxon>Rhizobium</taxon>
    </lineage>
</organism>
<evidence type="ECO:0000313" key="3">
    <source>
        <dbReference type="Proteomes" id="UP000825699"/>
    </source>
</evidence>
<evidence type="ECO:0000313" key="2">
    <source>
        <dbReference type="EMBL" id="MBY5630992.1"/>
    </source>
</evidence>
<evidence type="ECO:0000259" key="1">
    <source>
        <dbReference type="PROSITE" id="PS51186"/>
    </source>
</evidence>
<dbReference type="Pfam" id="PF00583">
    <property type="entry name" value="Acetyltransf_1"/>
    <property type="match status" value="1"/>
</dbReference>
<dbReference type="InterPro" id="IPR016181">
    <property type="entry name" value="Acyl_CoA_acyltransferase"/>
</dbReference>
<sequence>MHIRRAVSADAAELSSLLNEIILAGGTTALETPLSAAEFADWFIDGEFPLTCHVAEHDQSLVGFQSLSLYGDPPKGVADIATFSRLNPRTPGVGSALFPATRAAAEEFGLEFINATIRADNVSGLGYYAKMGFETYDRLVQVPLQDGTPVDRIKKRFRLDARHLTIPDTASLQATLEY</sequence>
<dbReference type="GO" id="GO:0016747">
    <property type="term" value="F:acyltransferase activity, transferring groups other than amino-acyl groups"/>
    <property type="evidence" value="ECO:0007669"/>
    <property type="project" value="InterPro"/>
</dbReference>
<accession>A0AAJ1ABQ2</accession>
<dbReference type="Gene3D" id="3.40.630.30">
    <property type="match status" value="1"/>
</dbReference>
<proteinExistence type="predicted"/>
<name>A0AAJ1ABQ2_RHILE</name>
<dbReference type="InterPro" id="IPR000182">
    <property type="entry name" value="GNAT_dom"/>
</dbReference>
<gene>
    <name evidence="2" type="ORF">HFO42_23250</name>
</gene>
<dbReference type="EMBL" id="JAAXEP010000012">
    <property type="protein sequence ID" value="MBY5630992.1"/>
    <property type="molecule type" value="Genomic_DNA"/>
</dbReference>
<dbReference type="PROSITE" id="PS51186">
    <property type="entry name" value="GNAT"/>
    <property type="match status" value="1"/>
</dbReference>
<dbReference type="Proteomes" id="UP000825699">
    <property type="component" value="Unassembled WGS sequence"/>
</dbReference>
<protein>
    <submittedName>
        <fullName evidence="2">GNAT family N-acetyltransferase</fullName>
    </submittedName>
</protein>
<dbReference type="SUPFAM" id="SSF55729">
    <property type="entry name" value="Acyl-CoA N-acyltransferases (Nat)"/>
    <property type="match status" value="1"/>
</dbReference>
<dbReference type="RefSeq" id="WP_222260497.1">
    <property type="nucleotide sequence ID" value="NZ_JAAXEB010000005.1"/>
</dbReference>
<reference evidence="2" key="1">
    <citation type="submission" date="2020-04" db="EMBL/GenBank/DDBJ databases">
        <title>Global-level population genomics supports evidence of horizontal gene transfer on evolution of Rhizobia in Lentils.</title>
        <authorList>
            <person name="Gai Y."/>
            <person name="Cook D."/>
            <person name="Riely B."/>
        </authorList>
    </citation>
    <scope>NUCLEOTIDE SEQUENCE</scope>
    <source>
        <strain evidence="2">Derici101B</strain>
    </source>
</reference>
<dbReference type="AlphaFoldDB" id="A0AAJ1ABQ2"/>
<feature type="domain" description="N-acetyltransferase" evidence="1">
    <location>
        <begin position="1"/>
        <end position="160"/>
    </location>
</feature>
<comment type="caution">
    <text evidence="2">The sequence shown here is derived from an EMBL/GenBank/DDBJ whole genome shotgun (WGS) entry which is preliminary data.</text>
</comment>